<dbReference type="InterPro" id="IPR004533">
    <property type="entry name" value="CDP-diaglyc--ser_O-PTrfase"/>
</dbReference>
<keyword evidence="8 16" id="KW-0812">Transmembrane</keyword>
<evidence type="ECO:0000256" key="9">
    <source>
        <dbReference type="ARBA" id="ARBA00022989"/>
    </source>
</evidence>
<evidence type="ECO:0000256" key="12">
    <source>
        <dbReference type="ARBA" id="ARBA00023209"/>
    </source>
</evidence>
<comment type="catalytic activity">
    <reaction evidence="1">
        <text>a CDP-1,2-diacyl-sn-glycerol + L-serine = a 1,2-diacyl-sn-glycero-3-phospho-L-serine + CMP + H(+)</text>
        <dbReference type="Rhea" id="RHEA:16913"/>
        <dbReference type="ChEBI" id="CHEBI:15378"/>
        <dbReference type="ChEBI" id="CHEBI:33384"/>
        <dbReference type="ChEBI" id="CHEBI:57262"/>
        <dbReference type="ChEBI" id="CHEBI:58332"/>
        <dbReference type="ChEBI" id="CHEBI:60377"/>
        <dbReference type="EC" id="2.7.8.8"/>
    </reaction>
</comment>
<dbReference type="Proteomes" id="UP000243739">
    <property type="component" value="Unassembled WGS sequence"/>
</dbReference>
<dbReference type="InterPro" id="IPR048254">
    <property type="entry name" value="CDP_ALCOHOL_P_TRANSF_CS"/>
</dbReference>
<keyword evidence="18" id="KW-1185">Reference proteome</keyword>
<name>A0A1D2YS04_9BACI</name>
<dbReference type="GO" id="GO:0016020">
    <property type="term" value="C:membrane"/>
    <property type="evidence" value="ECO:0007669"/>
    <property type="project" value="InterPro"/>
</dbReference>
<proteinExistence type="inferred from homology"/>
<evidence type="ECO:0000256" key="7">
    <source>
        <dbReference type="ARBA" id="ARBA00022679"/>
    </source>
</evidence>
<protein>
    <recommendedName>
        <fullName evidence="5">CDP-diacylglycerol--serine O-phosphatidyltransferase</fullName>
        <ecNumber evidence="4">2.7.8.8</ecNumber>
    </recommendedName>
    <alternativeName>
        <fullName evidence="14">Phosphatidylserine synthase</fullName>
    </alternativeName>
</protein>
<dbReference type="InterPro" id="IPR000462">
    <property type="entry name" value="CDP-OH_P_trans"/>
</dbReference>
<dbReference type="GO" id="GO:0008654">
    <property type="term" value="P:phospholipid biosynthetic process"/>
    <property type="evidence" value="ECO:0007669"/>
    <property type="project" value="UniProtKB-KW"/>
</dbReference>
<dbReference type="InterPro" id="IPR043130">
    <property type="entry name" value="CDP-OH_PTrfase_TM_dom"/>
</dbReference>
<evidence type="ECO:0000256" key="15">
    <source>
        <dbReference type="RuleBase" id="RU003750"/>
    </source>
</evidence>
<dbReference type="RefSeq" id="WP_069657610.1">
    <property type="nucleotide sequence ID" value="NZ_MIJF01000089.1"/>
</dbReference>
<dbReference type="NCBIfam" id="TIGR00473">
    <property type="entry name" value="pssA"/>
    <property type="match status" value="1"/>
</dbReference>
<feature type="transmembrane region" description="Helical" evidence="16">
    <location>
        <begin position="121"/>
        <end position="140"/>
    </location>
</feature>
<feature type="transmembrane region" description="Helical" evidence="16">
    <location>
        <begin position="91"/>
        <end position="109"/>
    </location>
</feature>
<feature type="transmembrane region" description="Helical" evidence="16">
    <location>
        <begin position="15"/>
        <end position="43"/>
    </location>
</feature>
<dbReference type="AlphaFoldDB" id="A0A1D2YS04"/>
<dbReference type="PROSITE" id="PS00379">
    <property type="entry name" value="CDP_ALCOHOL_P_TRANSF"/>
    <property type="match status" value="1"/>
</dbReference>
<keyword evidence="11 16" id="KW-0472">Membrane</keyword>
<feature type="transmembrane region" description="Helical" evidence="16">
    <location>
        <begin position="202"/>
        <end position="219"/>
    </location>
</feature>
<comment type="similarity">
    <text evidence="3 15">Belongs to the CDP-alcohol phosphatidyltransferase class-I family.</text>
</comment>
<organism evidence="17 18">
    <name type="scientific">Vulcanibacillus modesticaldus</name>
    <dbReference type="NCBI Taxonomy" id="337097"/>
    <lineage>
        <taxon>Bacteria</taxon>
        <taxon>Bacillati</taxon>
        <taxon>Bacillota</taxon>
        <taxon>Bacilli</taxon>
        <taxon>Bacillales</taxon>
        <taxon>Bacillaceae</taxon>
        <taxon>Vulcanibacillus</taxon>
    </lineage>
</organism>
<evidence type="ECO:0000256" key="6">
    <source>
        <dbReference type="ARBA" id="ARBA00022516"/>
    </source>
</evidence>
<dbReference type="GO" id="GO:0003882">
    <property type="term" value="F:CDP-diacylglycerol-serine O-phosphatidyltransferase activity"/>
    <property type="evidence" value="ECO:0007669"/>
    <property type="project" value="UniProtKB-EC"/>
</dbReference>
<evidence type="ECO:0000313" key="17">
    <source>
        <dbReference type="EMBL" id="OEF96390.1"/>
    </source>
</evidence>
<dbReference type="STRING" id="337097.BHF71_04360"/>
<evidence type="ECO:0000313" key="18">
    <source>
        <dbReference type="Proteomes" id="UP000243739"/>
    </source>
</evidence>
<dbReference type="EC" id="2.7.8.8" evidence="4"/>
<evidence type="ECO:0000256" key="1">
    <source>
        <dbReference type="ARBA" id="ARBA00000287"/>
    </source>
</evidence>
<dbReference type="EMBL" id="MIJF01000089">
    <property type="protein sequence ID" value="OEF96390.1"/>
    <property type="molecule type" value="Genomic_DNA"/>
</dbReference>
<dbReference type="Gene3D" id="1.20.120.1760">
    <property type="match status" value="1"/>
</dbReference>
<evidence type="ECO:0000256" key="3">
    <source>
        <dbReference type="ARBA" id="ARBA00010441"/>
    </source>
</evidence>
<comment type="subcellular location">
    <subcellularLocation>
        <location evidence="2">Endomembrane system</location>
        <topology evidence="2">Multi-pass membrane protein</topology>
    </subcellularLocation>
</comment>
<sequence>MIIRILPSMFTLGNLFLGIIAIILAFQGAVEYAAIMVIISMLLDGFDGRIARLLNVQSDFGKELDSLSDVISFGVAPAFIMYVVVLKDVGPLGWIVTALFPMAGALRLARFNVKPGIPGYFIGLPITAAGGVLATTTLYYEVFKVPVLVIIMTFLSYLMVSNIKYPNFKKVGFPKTVYFVVPLTLILVIVLAIYFPKGFPRVVFLPLGLYALYGIKKSFRRNKMNKHLADDEFRSELEKR</sequence>
<evidence type="ECO:0000256" key="2">
    <source>
        <dbReference type="ARBA" id="ARBA00004127"/>
    </source>
</evidence>
<feature type="transmembrane region" description="Helical" evidence="16">
    <location>
        <begin position="146"/>
        <end position="165"/>
    </location>
</feature>
<keyword evidence="12" id="KW-0594">Phospholipid biosynthesis</keyword>
<evidence type="ECO:0000256" key="10">
    <source>
        <dbReference type="ARBA" id="ARBA00023098"/>
    </source>
</evidence>
<keyword evidence="7 15" id="KW-0808">Transferase</keyword>
<keyword evidence="13" id="KW-1208">Phospholipid metabolism</keyword>
<dbReference type="PANTHER" id="PTHR14269">
    <property type="entry name" value="CDP-DIACYLGLYCEROL--GLYCEROL-3-PHOSPHATE 3-PHOSPHATIDYLTRANSFERASE-RELATED"/>
    <property type="match status" value="1"/>
</dbReference>
<comment type="caution">
    <text evidence="17">The sequence shown here is derived from an EMBL/GenBank/DDBJ whole genome shotgun (WGS) entry which is preliminary data.</text>
</comment>
<evidence type="ECO:0000256" key="5">
    <source>
        <dbReference type="ARBA" id="ARBA00017171"/>
    </source>
</evidence>
<evidence type="ECO:0000256" key="8">
    <source>
        <dbReference type="ARBA" id="ARBA00022692"/>
    </source>
</evidence>
<evidence type="ECO:0000256" key="16">
    <source>
        <dbReference type="SAM" id="Phobius"/>
    </source>
</evidence>
<accession>A0A1D2YS04</accession>
<reference evidence="17 18" key="1">
    <citation type="submission" date="2016-09" db="EMBL/GenBank/DDBJ databases">
        <title>Draft genome sequence for the type strain of Vulcanibacillus modesticaldus BR, a strictly anaerobic, moderately thermophilic, and nitrate-reducing bacterium from deep sea-hydrothermal vents of the Mid-Atlantic Ridge.</title>
        <authorList>
            <person name="Abin C.A."/>
            <person name="Hollibaugh J.T."/>
        </authorList>
    </citation>
    <scope>NUCLEOTIDE SEQUENCE [LARGE SCALE GENOMIC DNA]</scope>
    <source>
        <strain evidence="17 18">BR</strain>
    </source>
</reference>
<evidence type="ECO:0000256" key="14">
    <source>
        <dbReference type="ARBA" id="ARBA00032361"/>
    </source>
</evidence>
<evidence type="ECO:0000256" key="11">
    <source>
        <dbReference type="ARBA" id="ARBA00023136"/>
    </source>
</evidence>
<dbReference type="PANTHER" id="PTHR14269:SF61">
    <property type="entry name" value="CDP-DIACYLGLYCEROL--SERINE O-PHOSPHATIDYLTRANSFERASE"/>
    <property type="match status" value="1"/>
</dbReference>
<keyword evidence="10" id="KW-0443">Lipid metabolism</keyword>
<evidence type="ECO:0000256" key="4">
    <source>
        <dbReference type="ARBA" id="ARBA00013174"/>
    </source>
</evidence>
<dbReference type="GO" id="GO:0012505">
    <property type="term" value="C:endomembrane system"/>
    <property type="evidence" value="ECO:0007669"/>
    <property type="project" value="UniProtKB-SubCell"/>
</dbReference>
<dbReference type="InterPro" id="IPR050324">
    <property type="entry name" value="CDP-alcohol_PTase-I"/>
</dbReference>
<keyword evidence="6" id="KW-0444">Lipid biosynthesis</keyword>
<keyword evidence="9 16" id="KW-1133">Transmembrane helix</keyword>
<evidence type="ECO:0000256" key="13">
    <source>
        <dbReference type="ARBA" id="ARBA00023264"/>
    </source>
</evidence>
<feature type="transmembrane region" description="Helical" evidence="16">
    <location>
        <begin position="177"/>
        <end position="196"/>
    </location>
</feature>
<gene>
    <name evidence="17" type="ORF">BHF71_04360</name>
</gene>
<dbReference type="Pfam" id="PF01066">
    <property type="entry name" value="CDP-OH_P_transf"/>
    <property type="match status" value="1"/>
</dbReference>
<dbReference type="OrthoDB" id="9777147at2"/>